<evidence type="ECO:0000256" key="5">
    <source>
        <dbReference type="ARBA" id="ARBA00022801"/>
    </source>
</evidence>
<evidence type="ECO:0000256" key="4">
    <source>
        <dbReference type="ARBA" id="ARBA00022737"/>
    </source>
</evidence>
<dbReference type="Pfam" id="PF13365">
    <property type="entry name" value="Trypsin_2"/>
    <property type="match status" value="1"/>
</dbReference>
<dbReference type="PRINTS" id="PR00834">
    <property type="entry name" value="PROTEASES2C"/>
</dbReference>
<dbReference type="InterPro" id="IPR001940">
    <property type="entry name" value="Peptidase_S1C"/>
</dbReference>
<evidence type="ECO:0000256" key="1">
    <source>
        <dbReference type="ARBA" id="ARBA00010541"/>
    </source>
</evidence>
<evidence type="ECO:0000256" key="8">
    <source>
        <dbReference type="PIRSR" id="PIRSR611782-2"/>
    </source>
</evidence>
<dbReference type="SUPFAM" id="SSF50494">
    <property type="entry name" value="Trypsin-like serine proteases"/>
    <property type="match status" value="1"/>
</dbReference>
<keyword evidence="11" id="KW-1185">Reference proteome</keyword>
<evidence type="ECO:0000256" key="2">
    <source>
        <dbReference type="ARBA" id="ARBA00022670"/>
    </source>
</evidence>
<name>A0A512BT86_9HYPH</name>
<dbReference type="Proteomes" id="UP000321085">
    <property type="component" value="Unassembled WGS sequence"/>
</dbReference>
<dbReference type="Gene3D" id="2.30.42.10">
    <property type="match status" value="1"/>
</dbReference>
<gene>
    <name evidence="10" type="primary">degP_2</name>
    <name evidence="10" type="ORF">MAE02_28300</name>
</gene>
<dbReference type="SMART" id="SM00228">
    <property type="entry name" value="PDZ"/>
    <property type="match status" value="1"/>
</dbReference>
<proteinExistence type="inferred from homology"/>
<keyword evidence="6" id="KW-0720">Serine protease</keyword>
<feature type="active site" description="Charge relay system" evidence="7">
    <location>
        <position position="184"/>
    </location>
</feature>
<reference evidence="10 11" key="1">
    <citation type="submission" date="2019-07" db="EMBL/GenBank/DDBJ databases">
        <title>Whole genome shotgun sequence of Microvirga aerophila NBRC 106136.</title>
        <authorList>
            <person name="Hosoyama A."/>
            <person name="Uohara A."/>
            <person name="Ohji S."/>
            <person name="Ichikawa N."/>
        </authorList>
    </citation>
    <scope>NUCLEOTIDE SEQUENCE [LARGE SCALE GENOMIC DNA]</scope>
    <source>
        <strain evidence="10 11">NBRC 106136</strain>
    </source>
</reference>
<keyword evidence="4" id="KW-0677">Repeat</keyword>
<dbReference type="NCBIfam" id="TIGR02037">
    <property type="entry name" value="degP_htrA_DO"/>
    <property type="match status" value="1"/>
</dbReference>
<dbReference type="InterPro" id="IPR011782">
    <property type="entry name" value="Pept_S1C_Do"/>
</dbReference>
<dbReference type="PROSITE" id="PS50106">
    <property type="entry name" value="PDZ"/>
    <property type="match status" value="1"/>
</dbReference>
<keyword evidence="5" id="KW-0378">Hydrolase</keyword>
<dbReference type="EMBL" id="BJYU01000037">
    <property type="protein sequence ID" value="GEO15134.1"/>
    <property type="molecule type" value="Genomic_DNA"/>
</dbReference>
<evidence type="ECO:0000313" key="10">
    <source>
        <dbReference type="EMBL" id="GEO15134.1"/>
    </source>
</evidence>
<evidence type="ECO:0000313" key="11">
    <source>
        <dbReference type="Proteomes" id="UP000321085"/>
    </source>
</evidence>
<accession>A0A512BT86</accession>
<dbReference type="Gene3D" id="2.40.10.120">
    <property type="match status" value="1"/>
</dbReference>
<evidence type="ECO:0000259" key="9">
    <source>
        <dbReference type="PROSITE" id="PS50106"/>
    </source>
</evidence>
<feature type="active site" description="Charge relay system" evidence="7">
    <location>
        <position position="80"/>
    </location>
</feature>
<dbReference type="InterPro" id="IPR001478">
    <property type="entry name" value="PDZ"/>
</dbReference>
<dbReference type="SUPFAM" id="SSF50156">
    <property type="entry name" value="PDZ domain-like"/>
    <property type="match status" value="1"/>
</dbReference>
<dbReference type="InterPro" id="IPR036034">
    <property type="entry name" value="PDZ_sf"/>
</dbReference>
<feature type="binding site" evidence="8">
    <location>
        <begin position="182"/>
        <end position="184"/>
    </location>
    <ligand>
        <name>substrate</name>
    </ligand>
</feature>
<organism evidence="10 11">
    <name type="scientific">Microvirga aerophila</name>
    <dbReference type="NCBI Taxonomy" id="670291"/>
    <lineage>
        <taxon>Bacteria</taxon>
        <taxon>Pseudomonadati</taxon>
        <taxon>Pseudomonadota</taxon>
        <taxon>Alphaproteobacteria</taxon>
        <taxon>Hyphomicrobiales</taxon>
        <taxon>Methylobacteriaceae</taxon>
        <taxon>Microvirga</taxon>
    </lineage>
</organism>
<protein>
    <submittedName>
        <fullName evidence="10">Serine protease</fullName>
    </submittedName>
</protein>
<evidence type="ECO:0000256" key="7">
    <source>
        <dbReference type="PIRSR" id="PIRSR611782-1"/>
    </source>
</evidence>
<dbReference type="PANTHER" id="PTHR22939:SF129">
    <property type="entry name" value="SERINE PROTEASE HTRA2, MITOCHONDRIAL"/>
    <property type="match status" value="1"/>
</dbReference>
<keyword evidence="2 10" id="KW-0645">Protease</keyword>
<sequence>MATLPDTQKASVAPLVRAVTPGVVNIATRGVETVDNPLLQDPDFRQMMGIPDEAVRRETRSAGSGVIVDAARGYVLTNNHVVEKASQVEVTTKDNRRFPAEVVGRDPATDIAVLRIRPDRLTAVPLGDSDRIEVGDFVLAIGNPFGLGQTVTSGIVSALGRSGLSQDGYEDFIQTDASINPGNSGGALVTLDGRLVGINTAIISPKGGNVGIGFAVPINMARRVMEQIVEYGEVRRGRIGVGIQDLTPDLAQAMGSRRGQGAIIGSIEPRSPAARAGLSKGDVVTAVDGIAVNSAAQLRNALGLTPAGNEVELAIERKGAPIVSRVRIEPEARRAVRRSSR</sequence>
<dbReference type="FunFam" id="2.40.10.10:FF:000001">
    <property type="entry name" value="Periplasmic serine protease DegS"/>
    <property type="match status" value="1"/>
</dbReference>
<dbReference type="InterPro" id="IPR009003">
    <property type="entry name" value="Peptidase_S1_PA"/>
</dbReference>
<feature type="binding site" evidence="8">
    <location>
        <position position="110"/>
    </location>
    <ligand>
        <name>substrate</name>
    </ligand>
</feature>
<dbReference type="AlphaFoldDB" id="A0A512BT86"/>
<feature type="active site" description="Charge relay system" evidence="7">
    <location>
        <position position="110"/>
    </location>
</feature>
<comment type="caution">
    <text evidence="10">The sequence shown here is derived from an EMBL/GenBank/DDBJ whole genome shotgun (WGS) entry which is preliminary data.</text>
</comment>
<dbReference type="PANTHER" id="PTHR22939">
    <property type="entry name" value="SERINE PROTEASE FAMILY S1C HTRA-RELATED"/>
    <property type="match status" value="1"/>
</dbReference>
<dbReference type="GO" id="GO:0042597">
    <property type="term" value="C:periplasmic space"/>
    <property type="evidence" value="ECO:0007669"/>
    <property type="project" value="TreeGrafter"/>
</dbReference>
<dbReference type="Pfam" id="PF13180">
    <property type="entry name" value="PDZ_2"/>
    <property type="match status" value="1"/>
</dbReference>
<dbReference type="GO" id="GO:0004252">
    <property type="term" value="F:serine-type endopeptidase activity"/>
    <property type="evidence" value="ECO:0007669"/>
    <property type="project" value="InterPro"/>
</dbReference>
<comment type="similarity">
    <text evidence="1">Belongs to the peptidase S1C family.</text>
</comment>
<keyword evidence="3" id="KW-0732">Signal</keyword>
<dbReference type="GO" id="GO:0006515">
    <property type="term" value="P:protein quality control for misfolded or incompletely synthesized proteins"/>
    <property type="evidence" value="ECO:0007669"/>
    <property type="project" value="TreeGrafter"/>
</dbReference>
<evidence type="ECO:0000256" key="3">
    <source>
        <dbReference type="ARBA" id="ARBA00022729"/>
    </source>
</evidence>
<feature type="binding site" evidence="8">
    <location>
        <position position="80"/>
    </location>
    <ligand>
        <name>substrate</name>
    </ligand>
</feature>
<evidence type="ECO:0000256" key="6">
    <source>
        <dbReference type="ARBA" id="ARBA00022825"/>
    </source>
</evidence>
<feature type="domain" description="PDZ" evidence="9">
    <location>
        <begin position="228"/>
        <end position="319"/>
    </location>
</feature>